<dbReference type="STRING" id="69895.SAMN05192551_101179"/>
<gene>
    <name evidence="1" type="ORF">SAMN05192551_101179</name>
</gene>
<dbReference type="EMBL" id="FOQA01000001">
    <property type="protein sequence ID" value="SFH48768.1"/>
    <property type="molecule type" value="Genomic_DNA"/>
</dbReference>
<dbReference type="AlphaFoldDB" id="A0A1I3AFI3"/>
<evidence type="ECO:0000313" key="1">
    <source>
        <dbReference type="EMBL" id="SFH48768.1"/>
    </source>
</evidence>
<protein>
    <submittedName>
        <fullName evidence="1">Cystathionine beta-lyase family protein involved in aluminum resistance</fullName>
    </submittedName>
</protein>
<proteinExistence type="predicted"/>
<dbReference type="GO" id="GO:0016829">
    <property type="term" value="F:lyase activity"/>
    <property type="evidence" value="ECO:0007669"/>
    <property type="project" value="UniProtKB-KW"/>
</dbReference>
<dbReference type="Gene3D" id="3.40.640.10">
    <property type="entry name" value="Type I PLP-dependent aspartate aminotransferase-like (Major domain)"/>
    <property type="match status" value="1"/>
</dbReference>
<dbReference type="PANTHER" id="PTHR46658:SF1">
    <property type="entry name" value="CYS OR MET METABOLISM PYRIDOXAL-PHOSPHATE-DEPENDENT ENZYME"/>
    <property type="match status" value="1"/>
</dbReference>
<evidence type="ECO:0000313" key="2">
    <source>
        <dbReference type="Proteomes" id="UP000199287"/>
    </source>
</evidence>
<name>A0A1I3AFI3_9FIRM</name>
<sequence length="423" mass="46645">MSSMLINNYQIDAKIIKDVEASEKQLASIFMECDQIKEENQYKVIHAMQKHQLSDQHFNWTTGYGYNDLGREKVESIFAEAFDAEDALVRPNIVNGTHAISLCLTSLLNPGECMISITGPPYDTLHSTIGLEGNYPHSLKNLSIRYEQIELKENGSINEEEVEKKLDSLNPKMVYLQRSTGYSFRPAISIEQMKHVIELVKIKRPDSIVMVDNCYGEFLETKEPTSVGADIMAGSLIKNPGGGIVLTGGYVAGRASLIELVSQRLTAPGIGKECGLTFGTSRTVLQGFFLAPNTVSEAVKGAILASHVFREYGYFVNPKPEDKRSDIIQAIQLNCPQKLMAFCKGIQEAAPVDAFVKPLPWSMPGYKDQVIMAAGAFIQGSSIELSADGPMRTPYNVYLQGGLTYTHSKLGIMKALDSLEKIV</sequence>
<dbReference type="InterPro" id="IPR015421">
    <property type="entry name" value="PyrdxlP-dep_Trfase_major"/>
</dbReference>
<dbReference type="Proteomes" id="UP000199287">
    <property type="component" value="Unassembled WGS sequence"/>
</dbReference>
<dbReference type="InterPro" id="IPR009651">
    <property type="entry name" value="Met_g_lyase_put"/>
</dbReference>
<dbReference type="Pfam" id="PF06838">
    <property type="entry name" value="Met_gamma_lyase"/>
    <property type="match status" value="1"/>
</dbReference>
<organism evidence="1 2">
    <name type="scientific">Tindallia magadiensis</name>
    <dbReference type="NCBI Taxonomy" id="69895"/>
    <lineage>
        <taxon>Bacteria</taxon>
        <taxon>Bacillati</taxon>
        <taxon>Bacillota</taxon>
        <taxon>Clostridia</taxon>
        <taxon>Peptostreptococcales</taxon>
        <taxon>Tindalliaceae</taxon>
        <taxon>Tindallia</taxon>
    </lineage>
</organism>
<reference evidence="2" key="1">
    <citation type="submission" date="2016-10" db="EMBL/GenBank/DDBJ databases">
        <authorList>
            <person name="Varghese N."/>
            <person name="Submissions S."/>
        </authorList>
    </citation>
    <scope>NUCLEOTIDE SEQUENCE [LARGE SCALE GENOMIC DNA]</scope>
    <source>
        <strain evidence="2">Z-7934</strain>
    </source>
</reference>
<accession>A0A1I3AFI3</accession>
<dbReference type="PANTHER" id="PTHR46658">
    <property type="entry name" value="CYS OR MET METABOLISM PYRIDOXAL-PHOSPHATE-DEPENDENT ENZYME"/>
    <property type="match status" value="1"/>
</dbReference>
<dbReference type="Gene3D" id="3.90.1150.60">
    <property type="entry name" value="Methioning gamme-lyase, C-terminal domain"/>
    <property type="match status" value="1"/>
</dbReference>
<dbReference type="RefSeq" id="WP_093368703.1">
    <property type="nucleotide sequence ID" value="NZ_FOQA01000001.1"/>
</dbReference>
<keyword evidence="1" id="KW-0456">Lyase</keyword>
<dbReference type="InterPro" id="IPR015424">
    <property type="entry name" value="PyrdxlP-dep_Trfase"/>
</dbReference>
<keyword evidence="2" id="KW-1185">Reference proteome</keyword>
<dbReference type="OrthoDB" id="9764766at2"/>
<dbReference type="SUPFAM" id="SSF53383">
    <property type="entry name" value="PLP-dependent transferases"/>
    <property type="match status" value="1"/>
</dbReference>